<dbReference type="PANTHER" id="PTHR30146">
    <property type="entry name" value="LACI-RELATED TRANSCRIPTIONAL REPRESSOR"/>
    <property type="match status" value="1"/>
</dbReference>
<dbReference type="Proteomes" id="UP001500908">
    <property type="component" value="Unassembled WGS sequence"/>
</dbReference>
<protein>
    <submittedName>
        <fullName evidence="6">LacI family DNA-binding transcriptional regulator</fullName>
    </submittedName>
</protein>
<dbReference type="Gene3D" id="1.10.260.40">
    <property type="entry name" value="lambda repressor-like DNA-binding domains"/>
    <property type="match status" value="1"/>
</dbReference>
<dbReference type="InterPro" id="IPR046335">
    <property type="entry name" value="LacI/GalR-like_sensor"/>
</dbReference>
<evidence type="ECO:0000313" key="6">
    <source>
        <dbReference type="EMBL" id="GAA3734850.1"/>
    </source>
</evidence>
<accession>A0ABP7FG03</accession>
<organism evidence="6 7">
    <name type="scientific">Salinactinospora qingdaonensis</name>
    <dbReference type="NCBI Taxonomy" id="702744"/>
    <lineage>
        <taxon>Bacteria</taxon>
        <taxon>Bacillati</taxon>
        <taxon>Actinomycetota</taxon>
        <taxon>Actinomycetes</taxon>
        <taxon>Streptosporangiales</taxon>
        <taxon>Nocardiopsidaceae</taxon>
        <taxon>Salinactinospora</taxon>
    </lineage>
</organism>
<evidence type="ECO:0000256" key="1">
    <source>
        <dbReference type="ARBA" id="ARBA00023015"/>
    </source>
</evidence>
<gene>
    <name evidence="6" type="ORF">GCM10022402_13810</name>
</gene>
<dbReference type="GO" id="GO:0003677">
    <property type="term" value="F:DNA binding"/>
    <property type="evidence" value="ECO:0007669"/>
    <property type="project" value="UniProtKB-KW"/>
</dbReference>
<dbReference type="CDD" id="cd01392">
    <property type="entry name" value="HTH_LacI"/>
    <property type="match status" value="1"/>
</dbReference>
<evidence type="ECO:0000256" key="4">
    <source>
        <dbReference type="SAM" id="MobiDB-lite"/>
    </source>
</evidence>
<keyword evidence="1" id="KW-0805">Transcription regulation</keyword>
<keyword evidence="2 6" id="KW-0238">DNA-binding</keyword>
<dbReference type="Pfam" id="PF13377">
    <property type="entry name" value="Peripla_BP_3"/>
    <property type="match status" value="1"/>
</dbReference>
<feature type="domain" description="HTH lacI-type" evidence="5">
    <location>
        <begin position="1"/>
        <end position="39"/>
    </location>
</feature>
<dbReference type="EMBL" id="BAABDD010000005">
    <property type="protein sequence ID" value="GAA3734850.1"/>
    <property type="molecule type" value="Genomic_DNA"/>
</dbReference>
<keyword evidence="3" id="KW-0804">Transcription</keyword>
<dbReference type="SMART" id="SM00354">
    <property type="entry name" value="HTH_LACI"/>
    <property type="match status" value="1"/>
</dbReference>
<dbReference type="SUPFAM" id="SSF53822">
    <property type="entry name" value="Periplasmic binding protein-like I"/>
    <property type="match status" value="1"/>
</dbReference>
<feature type="region of interest" description="Disordered" evidence="4">
    <location>
        <begin position="295"/>
        <end position="319"/>
    </location>
</feature>
<feature type="compositionally biased region" description="Polar residues" evidence="4">
    <location>
        <begin position="301"/>
        <end position="313"/>
    </location>
</feature>
<comment type="caution">
    <text evidence="6">The sequence shown here is derived from an EMBL/GenBank/DDBJ whole genome shotgun (WGS) entry which is preliminary data.</text>
</comment>
<keyword evidence="7" id="KW-1185">Reference proteome</keyword>
<dbReference type="PANTHER" id="PTHR30146:SF155">
    <property type="entry name" value="ALANINE RACEMASE"/>
    <property type="match status" value="1"/>
</dbReference>
<dbReference type="CDD" id="cd06267">
    <property type="entry name" value="PBP1_LacI_sugar_binding-like"/>
    <property type="match status" value="1"/>
</dbReference>
<dbReference type="InterPro" id="IPR000843">
    <property type="entry name" value="HTH_LacI"/>
</dbReference>
<evidence type="ECO:0000313" key="7">
    <source>
        <dbReference type="Proteomes" id="UP001500908"/>
    </source>
</evidence>
<evidence type="ECO:0000256" key="3">
    <source>
        <dbReference type="ARBA" id="ARBA00023163"/>
    </source>
</evidence>
<dbReference type="PROSITE" id="PS50932">
    <property type="entry name" value="HTH_LACI_2"/>
    <property type="match status" value="1"/>
</dbReference>
<evidence type="ECO:0000256" key="2">
    <source>
        <dbReference type="ARBA" id="ARBA00023125"/>
    </source>
</evidence>
<dbReference type="InterPro" id="IPR028082">
    <property type="entry name" value="Peripla_BP_I"/>
</dbReference>
<dbReference type="SUPFAM" id="SSF47413">
    <property type="entry name" value="lambda repressor-like DNA-binding domains"/>
    <property type="match status" value="1"/>
</dbReference>
<name>A0ABP7FG03_9ACTN</name>
<sequence>MSYALNGRPGVSEATRQRILDIAGQLGWAPSSAARALSDGRADAMGLVVDRPAAVLGNEPFFMQLISGIQSVLSGEAIPLLLQSSTDRELEMDIYRRWYAERRVDGVIMVDLRHDDPRLAAINAMRMPAVIIGGPYETGGIPCVWSNDAKAMHDVVRHLAGLGHEYIARVAGPENLVHTTTRSEAFAETVSELGLPDPEIVYTDYSGEQGATVTRSLLSREKPPTAIIFDNDLMAVAALGVAQEFGISVPERLSVVAWDDSPLCRLVHPALTTITRDIVEHGSTAATMLMDLAEGEEAHSRGTSPAQLVTRASTGPAPR</sequence>
<dbReference type="InterPro" id="IPR010982">
    <property type="entry name" value="Lambda_DNA-bd_dom_sf"/>
</dbReference>
<evidence type="ECO:0000259" key="5">
    <source>
        <dbReference type="PROSITE" id="PS50932"/>
    </source>
</evidence>
<dbReference type="Gene3D" id="3.40.50.2300">
    <property type="match status" value="2"/>
</dbReference>
<reference evidence="7" key="1">
    <citation type="journal article" date="2019" name="Int. J. Syst. Evol. Microbiol.">
        <title>The Global Catalogue of Microorganisms (GCM) 10K type strain sequencing project: providing services to taxonomists for standard genome sequencing and annotation.</title>
        <authorList>
            <consortium name="The Broad Institute Genomics Platform"/>
            <consortium name="The Broad Institute Genome Sequencing Center for Infectious Disease"/>
            <person name="Wu L."/>
            <person name="Ma J."/>
        </authorList>
    </citation>
    <scope>NUCLEOTIDE SEQUENCE [LARGE SCALE GENOMIC DNA]</scope>
    <source>
        <strain evidence="7">JCM 17137</strain>
    </source>
</reference>
<proteinExistence type="predicted"/>